<dbReference type="Pfam" id="PF14529">
    <property type="entry name" value="Exo_endo_phos_2"/>
    <property type="match status" value="1"/>
</dbReference>
<dbReference type="GO" id="GO:0003824">
    <property type="term" value="F:catalytic activity"/>
    <property type="evidence" value="ECO:0007669"/>
    <property type="project" value="InterPro"/>
</dbReference>
<dbReference type="AlphaFoldDB" id="A0A4Y2M9H7"/>
<evidence type="ECO:0000313" key="3">
    <source>
        <dbReference type="Proteomes" id="UP000499080"/>
    </source>
</evidence>
<dbReference type="PANTHER" id="PTHR33273">
    <property type="entry name" value="DOMAIN-CONTAINING PROTEIN, PUTATIVE-RELATED"/>
    <property type="match status" value="1"/>
</dbReference>
<dbReference type="SUPFAM" id="SSF56219">
    <property type="entry name" value="DNase I-like"/>
    <property type="match status" value="1"/>
</dbReference>
<dbReference type="OrthoDB" id="6769082at2759"/>
<proteinExistence type="predicted"/>
<keyword evidence="3" id="KW-1185">Reference proteome</keyword>
<accession>A0A4Y2M9H7</accession>
<protein>
    <recommendedName>
        <fullName evidence="1">Endonuclease/exonuclease/phosphatase domain-containing protein</fullName>
    </recommendedName>
</protein>
<feature type="domain" description="Endonuclease/exonuclease/phosphatase" evidence="1">
    <location>
        <begin position="99"/>
        <end position="211"/>
    </location>
</feature>
<dbReference type="Proteomes" id="UP000499080">
    <property type="component" value="Unassembled WGS sequence"/>
</dbReference>
<dbReference type="Gene3D" id="3.60.10.10">
    <property type="entry name" value="Endonuclease/exonuclease/phosphatase"/>
    <property type="match status" value="1"/>
</dbReference>
<gene>
    <name evidence="2" type="ORF">AVEN_104386_1</name>
</gene>
<reference evidence="2 3" key="1">
    <citation type="journal article" date="2019" name="Sci. Rep.">
        <title>Orb-weaving spider Araneus ventricosus genome elucidates the spidroin gene catalogue.</title>
        <authorList>
            <person name="Kono N."/>
            <person name="Nakamura H."/>
            <person name="Ohtoshi R."/>
            <person name="Moran D.A.P."/>
            <person name="Shinohara A."/>
            <person name="Yoshida Y."/>
            <person name="Fujiwara M."/>
            <person name="Mori M."/>
            <person name="Tomita M."/>
            <person name="Arakawa K."/>
        </authorList>
    </citation>
    <scope>NUCLEOTIDE SEQUENCE [LARGE SCALE GENOMIC DNA]</scope>
</reference>
<dbReference type="InterPro" id="IPR036691">
    <property type="entry name" value="Endo/exonu/phosph_ase_sf"/>
</dbReference>
<evidence type="ECO:0000313" key="2">
    <source>
        <dbReference type="EMBL" id="GBN23775.1"/>
    </source>
</evidence>
<dbReference type="InterPro" id="IPR005135">
    <property type="entry name" value="Endo/exonuclease/phosphatase"/>
</dbReference>
<name>A0A4Y2M9H7_ARAVE</name>
<dbReference type="EMBL" id="BGPR01007038">
    <property type="protein sequence ID" value="GBN23775.1"/>
    <property type="molecule type" value="Genomic_DNA"/>
</dbReference>
<sequence>MFTLLSWNCRSVRNKIQDLKALPNFSQPVCVALQETFFKSNLNFKLRGYNCVRKDVDSVTTPSGVVCILTSNSYPSSPLPLRTPLQAVAVQVHVRTLVTVCCIYLPPHDVISLDDLNALVDQLPAPFLLIGDFNGHSTLWGSDCTNSRGRQIEQFISDNCFCLLNENEKTYFHEPTRTFYSLDLAICSPSLLPMLNFRVGGDLYNSDHFPLEVSYADSACVTQRPQRYLFQRADRAAFRQLAVITETMVVSNDIDEAIKTVTDQIISAADVDIPKSSSHPRKFRKPWWNDACREAYQNQRRLWGIFCRYPTLVNHIAFKKARATARRIRRRSERESWMTYISSITSATSSAQLWKKVKAANGIYKEFSFPVIRTGTTLYSTPIEVAILIECPSFKCHHEYHFNSSSVTLQDLISCQGSGINLIERQLQNAVNKLLIWCNDNGHTLSPTKSSCVHLCRKRGMHPDPVIRIHDTVIPVVEKVPFLGIILDRKLTLLPHVLQLRKRCEKLLNIIKVLSTTSWGADRTALLRIYQSVVLSRIDYGCEVYGSACSSVLRRLDPIHHSALRICSGAFRTSPVHNLYAVCHQMPLHLRRRKLGAQYYFRIQSHPNHPVRTLSIPVGLGRLYAAVPPIFSLSVRE</sequence>
<evidence type="ECO:0000259" key="1">
    <source>
        <dbReference type="Pfam" id="PF14529"/>
    </source>
</evidence>
<comment type="caution">
    <text evidence="2">The sequence shown here is derived from an EMBL/GenBank/DDBJ whole genome shotgun (WGS) entry which is preliminary data.</text>
</comment>
<organism evidence="2 3">
    <name type="scientific">Araneus ventricosus</name>
    <name type="common">Orbweaver spider</name>
    <name type="synonym">Epeira ventricosa</name>
    <dbReference type="NCBI Taxonomy" id="182803"/>
    <lineage>
        <taxon>Eukaryota</taxon>
        <taxon>Metazoa</taxon>
        <taxon>Ecdysozoa</taxon>
        <taxon>Arthropoda</taxon>
        <taxon>Chelicerata</taxon>
        <taxon>Arachnida</taxon>
        <taxon>Araneae</taxon>
        <taxon>Araneomorphae</taxon>
        <taxon>Entelegynae</taxon>
        <taxon>Araneoidea</taxon>
        <taxon>Araneidae</taxon>
        <taxon>Araneus</taxon>
    </lineage>
</organism>
<dbReference type="PANTHER" id="PTHR33273:SF4">
    <property type="entry name" value="ENDONUCLEASE_EXONUCLEASE_PHOSPHATASE DOMAIN-CONTAINING PROTEIN"/>
    <property type="match status" value="1"/>
</dbReference>